<dbReference type="SMART" id="SM00091">
    <property type="entry name" value="PAS"/>
    <property type="match status" value="1"/>
</dbReference>
<dbReference type="InterPro" id="IPR029787">
    <property type="entry name" value="Nucleotide_cyclase"/>
</dbReference>
<dbReference type="Pfam" id="PF00990">
    <property type="entry name" value="GGDEF"/>
    <property type="match status" value="1"/>
</dbReference>
<dbReference type="PIRSF" id="PIRSF005925">
    <property type="entry name" value="Dos"/>
    <property type="match status" value="1"/>
</dbReference>
<feature type="domain" description="GGDEF" evidence="3">
    <location>
        <begin position="354"/>
        <end position="489"/>
    </location>
</feature>
<dbReference type="InterPro" id="IPR003018">
    <property type="entry name" value="GAF"/>
</dbReference>
<dbReference type="SMART" id="SM00267">
    <property type="entry name" value="GGDEF"/>
    <property type="match status" value="1"/>
</dbReference>
<dbReference type="InterPro" id="IPR012226">
    <property type="entry name" value="Diguanyl_cyclase/Pdiesterase"/>
</dbReference>
<dbReference type="SUPFAM" id="SSF55073">
    <property type="entry name" value="Nucleotide cyclase"/>
    <property type="match status" value="1"/>
</dbReference>
<accession>E8RR41</accession>
<feature type="domain" description="PAS" evidence="1">
    <location>
        <begin position="42"/>
        <end position="108"/>
    </location>
</feature>
<dbReference type="CDD" id="cd01949">
    <property type="entry name" value="GGDEF"/>
    <property type="match status" value="1"/>
</dbReference>
<dbReference type="AlphaFoldDB" id="E8RR41"/>
<dbReference type="Pfam" id="PF13185">
    <property type="entry name" value="GAF_2"/>
    <property type="match status" value="1"/>
</dbReference>
<evidence type="ECO:0000313" key="4">
    <source>
        <dbReference type="EMBL" id="ADU13359.1"/>
    </source>
</evidence>
<proteinExistence type="predicted"/>
<evidence type="ECO:0000313" key="5">
    <source>
        <dbReference type="Proteomes" id="UP000001492"/>
    </source>
</evidence>
<dbReference type="HOGENOM" id="CLU_000445_70_20_5"/>
<dbReference type="KEGG" id="aex:Astex_1693"/>
<dbReference type="PROSITE" id="PS50887">
    <property type="entry name" value="GGDEF"/>
    <property type="match status" value="1"/>
</dbReference>
<dbReference type="eggNOG" id="COG5001">
    <property type="taxonomic scope" value="Bacteria"/>
</dbReference>
<dbReference type="PANTHER" id="PTHR44757:SF2">
    <property type="entry name" value="BIOFILM ARCHITECTURE MAINTENANCE PROTEIN MBAA"/>
    <property type="match status" value="1"/>
</dbReference>
<dbReference type="GO" id="GO:0003824">
    <property type="term" value="F:catalytic activity"/>
    <property type="evidence" value="ECO:0007669"/>
    <property type="project" value="UniProtKB-ARBA"/>
</dbReference>
<dbReference type="InterPro" id="IPR000160">
    <property type="entry name" value="GGDEF_dom"/>
</dbReference>
<dbReference type="Gene3D" id="3.30.70.270">
    <property type="match status" value="1"/>
</dbReference>
<dbReference type="Gene3D" id="3.30.450.40">
    <property type="match status" value="1"/>
</dbReference>
<dbReference type="Gene3D" id="3.20.20.450">
    <property type="entry name" value="EAL domain"/>
    <property type="match status" value="1"/>
</dbReference>
<dbReference type="InterPro" id="IPR035919">
    <property type="entry name" value="EAL_sf"/>
</dbReference>
<evidence type="ECO:0000259" key="3">
    <source>
        <dbReference type="PROSITE" id="PS50887"/>
    </source>
</evidence>
<dbReference type="PROSITE" id="PS50883">
    <property type="entry name" value="EAL"/>
    <property type="match status" value="1"/>
</dbReference>
<dbReference type="InterPro" id="IPR043128">
    <property type="entry name" value="Rev_trsase/Diguanyl_cyclase"/>
</dbReference>
<evidence type="ECO:0000259" key="2">
    <source>
        <dbReference type="PROSITE" id="PS50883"/>
    </source>
</evidence>
<dbReference type="InterPro" id="IPR029016">
    <property type="entry name" value="GAF-like_dom_sf"/>
</dbReference>
<dbReference type="InterPro" id="IPR000014">
    <property type="entry name" value="PAS"/>
</dbReference>
<dbReference type="NCBIfam" id="TIGR00254">
    <property type="entry name" value="GGDEF"/>
    <property type="match status" value="1"/>
</dbReference>
<sequence length="763" mass="84232">MVTSAIQRYVFLHMTGSSTPFASMPSRYLEGDATELMQLKGKAVDAIDTAMVITDTSGRFLYVNAAFRNLLGFSASELIGKTLGDLCQRHSDSCEQLEDILTEVHRNGQRSGELLVHNRHGHPMWVSFSATIMADDAHRRRVIAIVSDITYAKLNETLQRLVFDAMMQDQPLPETMSRLCLEVEHMVQDVTMSVLRVADGKLNALAAPGLPDWYNAAIGGLAIGPVVGSCGTAAWRGEPVMVNDMRTDPLWAPYQALAVPLGYTACWSTPFKDKAGKVIGTFAFYSTRPFVLNTFVQSIVDICTQLCTLAFEKDAFQARIQYLAHHDSLTGLPNRGFYQTRLAEEAARATRQKTQLALHLIDLDRFKEVNDTMGHMVGDEVLITVAETLRDLASPDDVLARLGGDEFVFLQVGVTQRAQAEAKAEALVKALQAEMHAQFGPQAPDVGASLGFALYPDEGPTLDRLTRHADMALYKAKTDGRGCWRAFDATMAEALRRRRRLEADLRDALAHGQRGLSLVYQPQFCLNLNRFIGYEALVRWTHPELGAIPPCDFIPVAEEAGLITALGQWILSRALETAATWPAHLNLAVNLSPLQICEGDLTRYVQQELVRTGFRPQRLELEVTEGVLIENTDRALHVLRQLKGMGVRIAMDDFGTGYSSLSYLQTFPFDLIKIDRSFVEGLTPSPDRKMHKHGIPAEAIVRAVIGMAHAINIPVIAEGVETQEQMDLLRDMGADAVQGYLIGRPQAYCLSEAPPAVLAVGQR</sequence>
<dbReference type="SUPFAM" id="SSF55785">
    <property type="entry name" value="PYP-like sensor domain (PAS domain)"/>
    <property type="match status" value="1"/>
</dbReference>
<dbReference type="NCBIfam" id="TIGR00229">
    <property type="entry name" value="sensory_box"/>
    <property type="match status" value="1"/>
</dbReference>
<reference evidence="5" key="1">
    <citation type="submission" date="2010-12" db="EMBL/GenBank/DDBJ databases">
        <title>Complete sequence of chromosome 1 of Asticcacaulis excentricus CB 48.</title>
        <authorList>
            <consortium name="US DOE Joint Genome Institute"/>
            <person name="Lucas S."/>
            <person name="Copeland A."/>
            <person name="Lapidus A."/>
            <person name="Cheng J.-F."/>
            <person name="Bruce D."/>
            <person name="Goodwin L."/>
            <person name="Pitluck S."/>
            <person name="Teshima H."/>
            <person name="Davenport K."/>
            <person name="Detter J.C."/>
            <person name="Han C."/>
            <person name="Tapia R."/>
            <person name="Land M."/>
            <person name="Hauser L."/>
            <person name="Jeffries C."/>
            <person name="Kyrpides N."/>
            <person name="Ivanova N."/>
            <person name="Ovchinnikova G."/>
            <person name="Brun Y.V."/>
            <person name="Woyke T."/>
        </authorList>
    </citation>
    <scope>NUCLEOTIDE SEQUENCE [LARGE SCALE GENOMIC DNA]</scope>
    <source>
        <strain evidence="5">ATCC 15261 / DSM 4724 / KCTC 12464 / NCIMB 9791 / VKM B-1370 / CB 48</strain>
    </source>
</reference>
<name>E8RR41_ASTEC</name>
<dbReference type="CDD" id="cd00130">
    <property type="entry name" value="PAS"/>
    <property type="match status" value="1"/>
</dbReference>
<organism evidence="4 5">
    <name type="scientific">Asticcacaulis excentricus (strain ATCC 15261 / DSM 4724 / KCTC 12464 / NCIMB 9791 / VKM B-1370 / CB 48)</name>
    <dbReference type="NCBI Taxonomy" id="573065"/>
    <lineage>
        <taxon>Bacteria</taxon>
        <taxon>Pseudomonadati</taxon>
        <taxon>Pseudomonadota</taxon>
        <taxon>Alphaproteobacteria</taxon>
        <taxon>Caulobacterales</taxon>
        <taxon>Caulobacteraceae</taxon>
        <taxon>Asticcacaulis</taxon>
    </lineage>
</organism>
<dbReference type="SUPFAM" id="SSF141868">
    <property type="entry name" value="EAL domain-like"/>
    <property type="match status" value="1"/>
</dbReference>
<dbReference type="eggNOG" id="COG2202">
    <property type="taxonomic scope" value="Bacteria"/>
</dbReference>
<gene>
    <name evidence="4" type="ordered locus">Astex_1693</name>
</gene>
<dbReference type="FunFam" id="3.30.70.270:FF:000001">
    <property type="entry name" value="Diguanylate cyclase domain protein"/>
    <property type="match status" value="1"/>
</dbReference>
<dbReference type="STRING" id="573065.Astex_1693"/>
<dbReference type="InterPro" id="IPR052155">
    <property type="entry name" value="Biofilm_reg_signaling"/>
</dbReference>
<dbReference type="PANTHER" id="PTHR44757">
    <property type="entry name" value="DIGUANYLATE CYCLASE DGCP"/>
    <property type="match status" value="1"/>
</dbReference>
<dbReference type="InterPro" id="IPR001633">
    <property type="entry name" value="EAL_dom"/>
</dbReference>
<dbReference type="PROSITE" id="PS50112">
    <property type="entry name" value="PAS"/>
    <property type="match status" value="1"/>
</dbReference>
<dbReference type="OrthoDB" id="7167813at2"/>
<keyword evidence="5" id="KW-1185">Reference proteome</keyword>
<dbReference type="Gene3D" id="3.30.450.20">
    <property type="entry name" value="PAS domain"/>
    <property type="match status" value="1"/>
</dbReference>
<dbReference type="eggNOG" id="COG2203">
    <property type="taxonomic scope" value="Bacteria"/>
</dbReference>
<feature type="domain" description="EAL" evidence="2">
    <location>
        <begin position="498"/>
        <end position="759"/>
    </location>
</feature>
<dbReference type="Proteomes" id="UP000001492">
    <property type="component" value="Chromosome 1"/>
</dbReference>
<dbReference type="CDD" id="cd01948">
    <property type="entry name" value="EAL"/>
    <property type="match status" value="1"/>
</dbReference>
<dbReference type="InterPro" id="IPR035965">
    <property type="entry name" value="PAS-like_dom_sf"/>
</dbReference>
<dbReference type="SMART" id="SM00052">
    <property type="entry name" value="EAL"/>
    <property type="match status" value="1"/>
</dbReference>
<dbReference type="Pfam" id="PF00563">
    <property type="entry name" value="EAL"/>
    <property type="match status" value="1"/>
</dbReference>
<dbReference type="EMBL" id="CP002395">
    <property type="protein sequence ID" value="ADU13359.1"/>
    <property type="molecule type" value="Genomic_DNA"/>
</dbReference>
<dbReference type="SUPFAM" id="SSF55781">
    <property type="entry name" value="GAF domain-like"/>
    <property type="match status" value="1"/>
</dbReference>
<evidence type="ECO:0000259" key="1">
    <source>
        <dbReference type="PROSITE" id="PS50112"/>
    </source>
</evidence>
<dbReference type="Pfam" id="PF13426">
    <property type="entry name" value="PAS_9"/>
    <property type="match status" value="1"/>
</dbReference>
<protein>
    <submittedName>
        <fullName evidence="4">Diguanylate cyclase/phosphodiesterase with PAS/PAC and GAF sensor(S)</fullName>
    </submittedName>
</protein>